<dbReference type="Proteomes" id="UP000032534">
    <property type="component" value="Unassembled WGS sequence"/>
</dbReference>
<accession>A0A0D7X5A3</accession>
<keyword evidence="1" id="KW-0732">Signal</keyword>
<comment type="caution">
    <text evidence="2">The sequence shown here is derived from an EMBL/GenBank/DDBJ whole genome shotgun (WGS) entry which is preliminary data.</text>
</comment>
<dbReference type="PATRIC" id="fig|159743.3.peg.2927"/>
<dbReference type="EMBL" id="JTHP01000023">
    <property type="protein sequence ID" value="KJD45212.1"/>
    <property type="molecule type" value="Genomic_DNA"/>
</dbReference>
<evidence type="ECO:0000313" key="2">
    <source>
        <dbReference type="EMBL" id="KJD45212.1"/>
    </source>
</evidence>
<protein>
    <submittedName>
        <fullName evidence="2">Uncharacterized protein</fullName>
    </submittedName>
</protein>
<organism evidence="2 3">
    <name type="scientific">Paenibacillus terrae</name>
    <dbReference type="NCBI Taxonomy" id="159743"/>
    <lineage>
        <taxon>Bacteria</taxon>
        <taxon>Bacillati</taxon>
        <taxon>Bacillota</taxon>
        <taxon>Bacilli</taxon>
        <taxon>Bacillales</taxon>
        <taxon>Paenibacillaceae</taxon>
        <taxon>Paenibacillus</taxon>
    </lineage>
</organism>
<gene>
    <name evidence="2" type="ORF">QD47_13155</name>
</gene>
<sequence length="318" mass="35180">MKNKTGLFSLVVVGLLALSQGSVSVASAAEMEAMDYTPLKIDSNLTVKKFSDGRVEPIENAKSLTEKQQYEILSEMGYSKKESDELSEAEKVYLITEGGVKVNLAQSEMVHKYFDLSGKEHIITPENEAEINKIREADFVKIKGDKFSTSAMGSVNDGTFSGTSSIQYLGKTANGNEFKYSYRTQFSWSNIPWFTLTDKVAHAFQSHTTALGSKADFFYRSANGNWHDGEFSNIDQSQTLGTIGSVRLIPIKEQYGTLYTEVRIPKAHGGYTGSFSNAYAHSFTEFPFSLSLGSVSITPTGAGDYYSWRSNFTIGQWD</sequence>
<dbReference type="OrthoDB" id="2610379at2"/>
<dbReference type="AlphaFoldDB" id="A0A0D7X5A3"/>
<evidence type="ECO:0000256" key="1">
    <source>
        <dbReference type="SAM" id="SignalP"/>
    </source>
</evidence>
<dbReference type="RefSeq" id="WP_044646563.1">
    <property type="nucleotide sequence ID" value="NZ_JTHP01000023.1"/>
</dbReference>
<feature type="chain" id="PRO_5002326322" evidence="1">
    <location>
        <begin position="29"/>
        <end position="318"/>
    </location>
</feature>
<keyword evidence="3" id="KW-1185">Reference proteome</keyword>
<reference evidence="2 3" key="1">
    <citation type="submission" date="2014-11" db="EMBL/GenBank/DDBJ databases">
        <title>Draft Genome Sequences of Paenibacillus polymyxa NRRL B-30509 and Paenibacillus terrae NRRL B-30644, Strains from a Poultry Environment that Produce Tridecaptin A and Paenicidins.</title>
        <authorList>
            <person name="van Belkum M.J."/>
            <person name="Lohans C.T."/>
            <person name="Vederas J.C."/>
        </authorList>
    </citation>
    <scope>NUCLEOTIDE SEQUENCE [LARGE SCALE GENOMIC DNA]</scope>
    <source>
        <strain evidence="2 3">NRRL B-30644</strain>
    </source>
</reference>
<proteinExistence type="predicted"/>
<feature type="signal peptide" evidence="1">
    <location>
        <begin position="1"/>
        <end position="28"/>
    </location>
</feature>
<name>A0A0D7X5A3_9BACL</name>
<evidence type="ECO:0000313" key="3">
    <source>
        <dbReference type="Proteomes" id="UP000032534"/>
    </source>
</evidence>